<organism evidence="2 3">
    <name type="scientific">Dichomitus squalens (strain LYAD-421)</name>
    <name type="common">Western red white-rot fungus</name>
    <dbReference type="NCBI Taxonomy" id="732165"/>
    <lineage>
        <taxon>Eukaryota</taxon>
        <taxon>Fungi</taxon>
        <taxon>Dikarya</taxon>
        <taxon>Basidiomycota</taxon>
        <taxon>Agaricomycotina</taxon>
        <taxon>Agaricomycetes</taxon>
        <taxon>Polyporales</taxon>
        <taxon>Polyporaceae</taxon>
        <taxon>Dichomitus</taxon>
    </lineage>
</organism>
<dbReference type="EMBL" id="JH719433">
    <property type="protein sequence ID" value="EJF58579.1"/>
    <property type="molecule type" value="Genomic_DNA"/>
</dbReference>
<evidence type="ECO:0000313" key="2">
    <source>
        <dbReference type="EMBL" id="EJF58579.1"/>
    </source>
</evidence>
<dbReference type="GeneID" id="18836795"/>
<evidence type="ECO:0000313" key="3">
    <source>
        <dbReference type="Proteomes" id="UP000053319"/>
    </source>
</evidence>
<evidence type="ECO:0000256" key="1">
    <source>
        <dbReference type="SAM" id="MobiDB-lite"/>
    </source>
</evidence>
<dbReference type="AlphaFoldDB" id="R7SQW8"/>
<feature type="region of interest" description="Disordered" evidence="1">
    <location>
        <begin position="116"/>
        <end position="178"/>
    </location>
</feature>
<reference evidence="2 3" key="1">
    <citation type="journal article" date="2012" name="Science">
        <title>The Paleozoic origin of enzymatic lignin decomposition reconstructed from 31 fungal genomes.</title>
        <authorList>
            <person name="Floudas D."/>
            <person name="Binder M."/>
            <person name="Riley R."/>
            <person name="Barry K."/>
            <person name="Blanchette R.A."/>
            <person name="Henrissat B."/>
            <person name="Martinez A.T."/>
            <person name="Otillar R."/>
            <person name="Spatafora J.W."/>
            <person name="Yadav J.S."/>
            <person name="Aerts A."/>
            <person name="Benoit I."/>
            <person name="Boyd A."/>
            <person name="Carlson A."/>
            <person name="Copeland A."/>
            <person name="Coutinho P.M."/>
            <person name="de Vries R.P."/>
            <person name="Ferreira P."/>
            <person name="Findley K."/>
            <person name="Foster B."/>
            <person name="Gaskell J."/>
            <person name="Glotzer D."/>
            <person name="Gorecki P."/>
            <person name="Heitman J."/>
            <person name="Hesse C."/>
            <person name="Hori C."/>
            <person name="Igarashi K."/>
            <person name="Jurgens J.A."/>
            <person name="Kallen N."/>
            <person name="Kersten P."/>
            <person name="Kohler A."/>
            <person name="Kuees U."/>
            <person name="Kumar T.K.A."/>
            <person name="Kuo A."/>
            <person name="LaButti K."/>
            <person name="Larrondo L.F."/>
            <person name="Lindquist E."/>
            <person name="Ling A."/>
            <person name="Lombard V."/>
            <person name="Lucas S."/>
            <person name="Lundell T."/>
            <person name="Martin R."/>
            <person name="McLaughlin D.J."/>
            <person name="Morgenstern I."/>
            <person name="Morin E."/>
            <person name="Murat C."/>
            <person name="Nagy L.G."/>
            <person name="Nolan M."/>
            <person name="Ohm R.A."/>
            <person name="Patyshakuliyeva A."/>
            <person name="Rokas A."/>
            <person name="Ruiz-Duenas F.J."/>
            <person name="Sabat G."/>
            <person name="Salamov A."/>
            <person name="Samejima M."/>
            <person name="Schmutz J."/>
            <person name="Slot J.C."/>
            <person name="St John F."/>
            <person name="Stenlid J."/>
            <person name="Sun H."/>
            <person name="Sun S."/>
            <person name="Syed K."/>
            <person name="Tsang A."/>
            <person name="Wiebenga A."/>
            <person name="Young D."/>
            <person name="Pisabarro A."/>
            <person name="Eastwood D.C."/>
            <person name="Martin F."/>
            <person name="Cullen D."/>
            <person name="Grigoriev I.V."/>
            <person name="Hibbett D.S."/>
        </authorList>
    </citation>
    <scope>NUCLEOTIDE SEQUENCE [LARGE SCALE GENOMIC DNA]</scope>
    <source>
        <strain evidence="2 3">LYAD-421 SS1</strain>
    </source>
</reference>
<feature type="compositionally biased region" description="Pro residues" evidence="1">
    <location>
        <begin position="167"/>
        <end position="178"/>
    </location>
</feature>
<feature type="compositionally biased region" description="Low complexity" evidence="1">
    <location>
        <begin position="116"/>
        <end position="150"/>
    </location>
</feature>
<protein>
    <submittedName>
        <fullName evidence="2">Uncharacterized protein</fullName>
    </submittedName>
</protein>
<gene>
    <name evidence="2" type="ORF">DICSQDRAFT_148961</name>
</gene>
<name>R7SQW8_DICSQ</name>
<dbReference type="Proteomes" id="UP000053319">
    <property type="component" value="Unassembled WGS sequence"/>
</dbReference>
<accession>R7SQW8</accession>
<dbReference type="HOGENOM" id="CLU_1510563_0_0_1"/>
<dbReference type="RefSeq" id="XP_007368606.1">
    <property type="nucleotide sequence ID" value="XM_007368544.1"/>
</dbReference>
<sequence>MGQQTDTAAFSQHLIYPASDLLDNLAAYYPPFSSSSARSKSLFSPHPVNPSVSLSPRPLAPSSNSCCPSIYNHPLCSRTNSSTSCLLLTQPTPSAQSTPTTLTSIPSLIPISTRPISISPSAPTSPAADRSSLTSTVFSSTSRNSTSSPSLPTPVPSTPAPYTHNPGLPPPPLTPPTS</sequence>
<proteinExistence type="predicted"/>
<dbReference type="KEGG" id="dsq:DICSQDRAFT_148961"/>